<gene>
    <name evidence="1" type="ORF">TNIN_257321</name>
</gene>
<organism evidence="1 2">
    <name type="scientific">Trichonephila inaurata madagascariensis</name>
    <dbReference type="NCBI Taxonomy" id="2747483"/>
    <lineage>
        <taxon>Eukaryota</taxon>
        <taxon>Metazoa</taxon>
        <taxon>Ecdysozoa</taxon>
        <taxon>Arthropoda</taxon>
        <taxon>Chelicerata</taxon>
        <taxon>Arachnida</taxon>
        <taxon>Araneae</taxon>
        <taxon>Araneomorphae</taxon>
        <taxon>Entelegynae</taxon>
        <taxon>Araneoidea</taxon>
        <taxon>Nephilidae</taxon>
        <taxon>Trichonephila</taxon>
        <taxon>Trichonephila inaurata</taxon>
    </lineage>
</organism>
<dbReference type="Proteomes" id="UP000886998">
    <property type="component" value="Unassembled WGS sequence"/>
</dbReference>
<dbReference type="EMBL" id="BMAV01025047">
    <property type="protein sequence ID" value="GFS37998.1"/>
    <property type="molecule type" value="Genomic_DNA"/>
</dbReference>
<keyword evidence="2" id="KW-1185">Reference proteome</keyword>
<name>A0A8X6IAJ9_9ARAC</name>
<protein>
    <submittedName>
        <fullName evidence="1">Uncharacterized protein</fullName>
    </submittedName>
</protein>
<comment type="caution">
    <text evidence="1">The sequence shown here is derived from an EMBL/GenBank/DDBJ whole genome shotgun (WGS) entry which is preliminary data.</text>
</comment>
<proteinExistence type="predicted"/>
<dbReference type="AlphaFoldDB" id="A0A8X6IAJ9"/>
<evidence type="ECO:0000313" key="2">
    <source>
        <dbReference type="Proteomes" id="UP000886998"/>
    </source>
</evidence>
<evidence type="ECO:0000313" key="1">
    <source>
        <dbReference type="EMBL" id="GFS37998.1"/>
    </source>
</evidence>
<reference evidence="1" key="1">
    <citation type="submission" date="2020-08" db="EMBL/GenBank/DDBJ databases">
        <title>Multicomponent nature underlies the extraordinary mechanical properties of spider dragline silk.</title>
        <authorList>
            <person name="Kono N."/>
            <person name="Nakamura H."/>
            <person name="Mori M."/>
            <person name="Yoshida Y."/>
            <person name="Ohtoshi R."/>
            <person name="Malay A.D."/>
            <person name="Moran D.A.P."/>
            <person name="Tomita M."/>
            <person name="Numata K."/>
            <person name="Arakawa K."/>
        </authorList>
    </citation>
    <scope>NUCLEOTIDE SEQUENCE</scope>
</reference>
<accession>A0A8X6IAJ9</accession>
<sequence>MYRVKTSQSSPGIEREIKRKSVDRVALLVEALLEAVFLVLINPTSRFMGSSDDDRRGLREDRANSNAGRINRTLPFVFVWLTAGRKGPRKCAEEMS</sequence>